<evidence type="ECO:0000313" key="6">
    <source>
        <dbReference type="Proteomes" id="UP000039046"/>
    </source>
</evidence>
<evidence type="ECO:0000256" key="1">
    <source>
        <dbReference type="SAM" id="MobiDB-lite"/>
    </source>
</evidence>
<dbReference type="EMBL" id="CDHN01000001">
    <property type="protein sequence ID" value="CEJ80982.1"/>
    <property type="molecule type" value="Genomic_DNA"/>
</dbReference>
<dbReference type="AlphaFoldDB" id="A0A0A1T3Y1"/>
<feature type="domain" description="DUF7029" evidence="3">
    <location>
        <begin position="111"/>
        <end position="209"/>
    </location>
</feature>
<feature type="region of interest" description="Disordered" evidence="1">
    <location>
        <begin position="32"/>
        <end position="60"/>
    </location>
</feature>
<proteinExistence type="predicted"/>
<sequence>MFAKSLLSSALVGALLTSVVSGASIARLDAAPEDKARGRRDAAPEEKARGRRDAAPEEKARDVVFAPTHPLHEDYLFNSKQSLDLTTEDNFYWSHEDQGLLANVTVTALPQYRLLNEHLFADLVKSVDCSNPKNVVITFNSPSSVDKAEAAWSWVKQDAANTLIFLTDAVGCGGVEGRTPYHVNSVAYNGNAATLSVVATDNWNDFVEDADVHITGSELIRKRESVTKKVKLSLEHTYNKVFYQTDVGPAHLVVECKDCGSHGSLDTDITISTKSGFSASALTTDGVYFQLAIGVTVSAAIKTSLLTDSIVIEKFSLGKFKIGGIVKLEPEITLQGQLTVSDISGSVGTVFGAKLVVPDGQTVAFGKGITAFNPTFQRINPTVSAQVSLTARVNPLLTLDISGDILGKDVTGGLALAAPYLDLKAGADVNAPNTCDNGTSSLHYEVDVGIELDSFYGFGKPGDLPHKNPIYQRSEPLLKDCIAITH</sequence>
<dbReference type="HOGENOM" id="CLU_600013_0_0_1"/>
<feature type="domain" description="DUF7223" evidence="4">
    <location>
        <begin position="232"/>
        <end position="483"/>
    </location>
</feature>
<keyword evidence="2" id="KW-0732">Signal</keyword>
<feature type="signal peptide" evidence="2">
    <location>
        <begin position="1"/>
        <end position="22"/>
    </location>
</feature>
<evidence type="ECO:0000256" key="2">
    <source>
        <dbReference type="SAM" id="SignalP"/>
    </source>
</evidence>
<dbReference type="Pfam" id="PF23865">
    <property type="entry name" value="DUF7223"/>
    <property type="match status" value="1"/>
</dbReference>
<dbReference type="Pfam" id="PF22974">
    <property type="entry name" value="DUF7029"/>
    <property type="match status" value="1"/>
</dbReference>
<keyword evidence="6" id="KW-1185">Reference proteome</keyword>
<name>A0A0A1T3Y1_9HYPO</name>
<dbReference type="OrthoDB" id="160645at2759"/>
<evidence type="ECO:0000259" key="4">
    <source>
        <dbReference type="Pfam" id="PF23865"/>
    </source>
</evidence>
<feature type="chain" id="PRO_5001979211" evidence="2">
    <location>
        <begin position="23"/>
        <end position="486"/>
    </location>
</feature>
<dbReference type="Proteomes" id="UP000039046">
    <property type="component" value="Unassembled WGS sequence"/>
</dbReference>
<reference evidence="5 6" key="1">
    <citation type="journal article" date="2015" name="Genome Announc.">
        <title>Draft Genome Sequence and Gene Annotation of the Entomopathogenic Fungus Verticillium hemipterigenum.</title>
        <authorList>
            <person name="Horn F."/>
            <person name="Habel A."/>
            <person name="Scharf D.H."/>
            <person name="Dworschak J."/>
            <person name="Brakhage A.A."/>
            <person name="Guthke R."/>
            <person name="Hertweck C."/>
            <person name="Linde J."/>
        </authorList>
    </citation>
    <scope>NUCLEOTIDE SEQUENCE [LARGE SCALE GENOMIC DNA]</scope>
</reference>
<accession>A0A0A1T3Y1</accession>
<protein>
    <submittedName>
        <fullName evidence="5">Uncharacterized protein</fullName>
    </submittedName>
</protein>
<evidence type="ECO:0000313" key="5">
    <source>
        <dbReference type="EMBL" id="CEJ80982.1"/>
    </source>
</evidence>
<organism evidence="5 6">
    <name type="scientific">[Torrubiella] hemipterigena</name>
    <dbReference type="NCBI Taxonomy" id="1531966"/>
    <lineage>
        <taxon>Eukaryota</taxon>
        <taxon>Fungi</taxon>
        <taxon>Dikarya</taxon>
        <taxon>Ascomycota</taxon>
        <taxon>Pezizomycotina</taxon>
        <taxon>Sordariomycetes</taxon>
        <taxon>Hypocreomycetidae</taxon>
        <taxon>Hypocreales</taxon>
        <taxon>Clavicipitaceae</taxon>
        <taxon>Clavicipitaceae incertae sedis</taxon>
        <taxon>'Torrubiella' clade</taxon>
    </lineage>
</organism>
<evidence type="ECO:0000259" key="3">
    <source>
        <dbReference type="Pfam" id="PF22974"/>
    </source>
</evidence>
<dbReference type="STRING" id="1531966.A0A0A1T3Y1"/>
<dbReference type="InterPro" id="IPR055647">
    <property type="entry name" value="DUF7223"/>
</dbReference>
<dbReference type="InterPro" id="IPR054293">
    <property type="entry name" value="DUF7029"/>
</dbReference>
<gene>
    <name evidence="5" type="ORF">VHEMI01137</name>
</gene>